<feature type="domain" description="Siphovirus-type tail component C-terminal" evidence="2">
    <location>
        <begin position="178"/>
        <end position="278"/>
    </location>
</feature>
<organism evidence="3 4">
    <name type="scientific">Acetobacterium tundrae</name>
    <dbReference type="NCBI Taxonomy" id="132932"/>
    <lineage>
        <taxon>Bacteria</taxon>
        <taxon>Bacillati</taxon>
        <taxon>Bacillota</taxon>
        <taxon>Clostridia</taxon>
        <taxon>Eubacteriales</taxon>
        <taxon>Eubacteriaceae</taxon>
        <taxon>Acetobacterium</taxon>
    </lineage>
</organism>
<dbReference type="Pfam" id="PF22768">
    <property type="entry name" value="SPP1_Dit"/>
    <property type="match status" value="1"/>
</dbReference>
<gene>
    <name evidence="3" type="ORF">GH807_05110</name>
</gene>
<name>A0ABR6WJB0_9FIRM</name>
<evidence type="ECO:0000259" key="1">
    <source>
        <dbReference type="Pfam" id="PF05709"/>
    </source>
</evidence>
<feature type="domain" description="Siphovirus-type tail component RIFT-related" evidence="1">
    <location>
        <begin position="11"/>
        <end position="127"/>
    </location>
</feature>
<comment type="caution">
    <text evidence="3">The sequence shown here is derived from an EMBL/GenBank/DDBJ whole genome shotgun (WGS) entry which is preliminary data.</text>
</comment>
<proteinExistence type="predicted"/>
<dbReference type="InterPro" id="IPR054738">
    <property type="entry name" value="Siphovirus-type_tail_C"/>
</dbReference>
<dbReference type="Gene3D" id="2.40.30.200">
    <property type="match status" value="1"/>
</dbReference>
<dbReference type="EMBL" id="WJBB01000004">
    <property type="protein sequence ID" value="MBC3796429.1"/>
    <property type="molecule type" value="Genomic_DNA"/>
</dbReference>
<sequence>MRKIKYINSLGEELLFGNSAPFILQKFEENQGVNNYNFKGVGQDGKTYLGTTLDSKDVNLTVAIIAKTSDLYNQYKEKLYRVFNPKLGQGYLVYDDYLKERKIKCIPEKIPFLKDAIKSGTGLINLTAYEPFWKDLQESMDEIALWVADFEFDLVIPEDTGIEIGHREPSLIVNCLNGGDVETGIRIEFKALATLTNPSLFNVNTREFIKIKKTMAAGEVISISTYFGDKRIISKLNGVETNAFYTIDEDSTFLQLEKGDNLFRYDADSGLDNLEVTIYHYNNYLGV</sequence>
<dbReference type="InterPro" id="IPR008841">
    <property type="entry name" value="Siphovirus-type_tail_N"/>
</dbReference>
<evidence type="ECO:0000313" key="4">
    <source>
        <dbReference type="Proteomes" id="UP000653358"/>
    </source>
</evidence>
<protein>
    <submittedName>
        <fullName evidence="3">Phage tail family protein</fullName>
    </submittedName>
</protein>
<evidence type="ECO:0000313" key="3">
    <source>
        <dbReference type="EMBL" id="MBC3796429.1"/>
    </source>
</evidence>
<accession>A0ABR6WJB0</accession>
<dbReference type="Gene3D" id="2.60.120.860">
    <property type="match status" value="1"/>
</dbReference>
<reference evidence="3 4" key="1">
    <citation type="journal article" date="2020" name="mSystems">
        <title>Defining Genomic and Predicted Metabolic Features of the Acetobacterium Genus.</title>
        <authorList>
            <person name="Ross D.E."/>
            <person name="Marshall C.W."/>
            <person name="Gulliver D."/>
            <person name="May H.D."/>
            <person name="Norman R.S."/>
        </authorList>
    </citation>
    <scope>NUCLEOTIDE SEQUENCE [LARGE SCALE GENOMIC DNA]</scope>
    <source>
        <strain evidence="3 4">DSM 9173</strain>
    </source>
</reference>
<evidence type="ECO:0000259" key="2">
    <source>
        <dbReference type="Pfam" id="PF22768"/>
    </source>
</evidence>
<dbReference type="RefSeq" id="WP_148606263.1">
    <property type="nucleotide sequence ID" value="NZ_RXYB01000034.1"/>
</dbReference>
<keyword evidence="4" id="KW-1185">Reference proteome</keyword>
<dbReference type="Proteomes" id="UP000653358">
    <property type="component" value="Unassembled WGS sequence"/>
</dbReference>
<dbReference type="Pfam" id="PF05709">
    <property type="entry name" value="Sipho_tail"/>
    <property type="match status" value="1"/>
</dbReference>